<proteinExistence type="inferred from homology"/>
<dbReference type="PANTHER" id="PTHR19307">
    <property type="entry name" value="TUMOR PROTEIN D52"/>
    <property type="match status" value="1"/>
</dbReference>
<dbReference type="STRING" id="29139.ENSVURP00010032510"/>
<evidence type="ECO:0000313" key="5">
    <source>
        <dbReference type="Proteomes" id="UP000314987"/>
    </source>
</evidence>
<sequence>MCSHGGCSVSESSGHQVEATDTRLGLSTCPAYSPDVDPTNQDFNLNSPNKGQLSDTISDVPVDTGTARTSIPKGLTEAEEEELRSELTKVLAAKERHYGELKRKLGLTPLGGLKQNLSKNWHGVQVSNMYLSASSILEDLSEKLTHSEAYKKTQETLSQERQKTAVALSNVSSAISRKLGDMRNSATSRRMAVTTFLHQQEAAINLCRITPLSRALWTHSLTSFEYVKLASLFSFELLQQLLAGSYF</sequence>
<organism evidence="4 5">
    <name type="scientific">Vombatus ursinus</name>
    <name type="common">Common wombat</name>
    <dbReference type="NCBI Taxonomy" id="29139"/>
    <lineage>
        <taxon>Eukaryota</taxon>
        <taxon>Metazoa</taxon>
        <taxon>Chordata</taxon>
        <taxon>Craniata</taxon>
        <taxon>Vertebrata</taxon>
        <taxon>Euteleostomi</taxon>
        <taxon>Mammalia</taxon>
        <taxon>Metatheria</taxon>
        <taxon>Diprotodontia</taxon>
        <taxon>Vombatidae</taxon>
        <taxon>Vombatus</taxon>
    </lineage>
</organism>
<feature type="region of interest" description="Disordered" evidence="3">
    <location>
        <begin position="29"/>
        <end position="69"/>
    </location>
</feature>
<feature type="compositionally biased region" description="Polar residues" evidence="3">
    <location>
        <begin position="38"/>
        <end position="57"/>
    </location>
</feature>
<evidence type="ECO:0000256" key="2">
    <source>
        <dbReference type="ARBA" id="ARBA00023054"/>
    </source>
</evidence>
<evidence type="ECO:0000313" key="4">
    <source>
        <dbReference type="Ensembl" id="ENSVURP00010032510.1"/>
    </source>
</evidence>
<keyword evidence="2" id="KW-0175">Coiled coil</keyword>
<dbReference type="GO" id="GO:0005737">
    <property type="term" value="C:cytoplasm"/>
    <property type="evidence" value="ECO:0007669"/>
    <property type="project" value="TreeGrafter"/>
</dbReference>
<evidence type="ECO:0000256" key="3">
    <source>
        <dbReference type="SAM" id="MobiDB-lite"/>
    </source>
</evidence>
<reference evidence="4" key="2">
    <citation type="submission" date="2025-08" db="UniProtKB">
        <authorList>
            <consortium name="Ensembl"/>
        </authorList>
    </citation>
    <scope>IDENTIFICATION</scope>
</reference>
<dbReference type="PANTHER" id="PTHR19307:SF13">
    <property type="entry name" value="TUMOR PROTEIN D54"/>
    <property type="match status" value="1"/>
</dbReference>
<comment type="similarity">
    <text evidence="1">Belongs to the TPD52 family.</text>
</comment>
<reference evidence="5" key="1">
    <citation type="submission" date="2018-12" db="EMBL/GenBank/DDBJ databases">
        <authorList>
            <person name="Yazar S."/>
        </authorList>
    </citation>
    <scope>NUCLEOTIDE SEQUENCE [LARGE SCALE GENOMIC DNA]</scope>
</reference>
<dbReference type="Pfam" id="PF04201">
    <property type="entry name" value="TPD52"/>
    <property type="match status" value="1"/>
</dbReference>
<protein>
    <recommendedName>
        <fullName evidence="6">TPD52 like 2</fullName>
    </recommendedName>
</protein>
<dbReference type="Ensembl" id="ENSVURT00010037015.1">
    <property type="protein sequence ID" value="ENSVURP00010032510.1"/>
    <property type="gene ID" value="ENSVURG00010024807.1"/>
</dbReference>
<evidence type="ECO:0008006" key="6">
    <source>
        <dbReference type="Google" id="ProtNLM"/>
    </source>
</evidence>
<evidence type="ECO:0000256" key="1">
    <source>
        <dbReference type="ARBA" id="ARBA00005702"/>
    </source>
</evidence>
<reference evidence="4" key="3">
    <citation type="submission" date="2025-09" db="UniProtKB">
        <authorList>
            <consortium name="Ensembl"/>
        </authorList>
    </citation>
    <scope>IDENTIFICATION</scope>
</reference>
<accession>A0A4X2MFF7</accession>
<name>A0A4X2MFF7_VOMUR</name>
<dbReference type="InterPro" id="IPR007327">
    <property type="entry name" value="TPD52"/>
</dbReference>
<dbReference type="AlphaFoldDB" id="A0A4X2MFF7"/>
<dbReference type="GeneTree" id="ENSGT00940000155572"/>
<dbReference type="Proteomes" id="UP000314987">
    <property type="component" value="Unassembled WGS sequence"/>
</dbReference>
<keyword evidence="5" id="KW-1185">Reference proteome</keyword>